<evidence type="ECO:0000313" key="2">
    <source>
        <dbReference type="Proteomes" id="UP000059425"/>
    </source>
</evidence>
<dbReference type="Gene3D" id="2.80.10.50">
    <property type="match status" value="1"/>
</dbReference>
<accession>A0A0N9W193</accession>
<proteinExistence type="predicted"/>
<reference evidence="1 2" key="2">
    <citation type="journal article" date="2018" name="Nature">
        <title>Mutant phenotypes for thousands of bacterial genes of unknown function.</title>
        <authorList>
            <person name="Price M.N."/>
            <person name="Wetmore K.M."/>
            <person name="Waters R.J."/>
            <person name="Callaghan M."/>
            <person name="Ray J."/>
            <person name="Liu H."/>
            <person name="Kuehl J.V."/>
            <person name="Melnyk R.A."/>
            <person name="Lamson J.S."/>
            <person name="Suh Y."/>
            <person name="Carlson H.K."/>
            <person name="Esquivel Z."/>
            <person name="Sadeeshkumar H."/>
            <person name="Chakraborty R."/>
            <person name="Zane G.M."/>
            <person name="Rubin B.E."/>
            <person name="Wall J.D."/>
            <person name="Visel A."/>
            <person name="Bristow J."/>
            <person name="Blow M.J."/>
            <person name="Arkin A.P."/>
            <person name="Deutschbauer A.M."/>
        </authorList>
    </citation>
    <scope>NUCLEOTIDE SEQUENCE [LARGE SCALE GENOMIC DNA]</scope>
    <source>
        <strain evidence="1 2">FW300-N2C3</strain>
    </source>
</reference>
<sequence>MTTYAITIGGNGTESRAYEPGHAAQQLRLEPSADGSHHLINPDGFVLTTVGDGSIMTSKSATDGSGSISFEVQQQGDGTVRIKAGYYNLWVQLTGYDVKTVQWDPNSPYQKLTQRDEGNGYYAFTVDL</sequence>
<dbReference type="AlphaFoldDB" id="A0A0N9W193"/>
<organism evidence="1 2">
    <name type="scientific">Pseudomonas fluorescens</name>
    <dbReference type="NCBI Taxonomy" id="294"/>
    <lineage>
        <taxon>Bacteria</taxon>
        <taxon>Pseudomonadati</taxon>
        <taxon>Pseudomonadota</taxon>
        <taxon>Gammaproteobacteria</taxon>
        <taxon>Pseudomonadales</taxon>
        <taxon>Pseudomonadaceae</taxon>
        <taxon>Pseudomonas</taxon>
    </lineage>
</organism>
<evidence type="ECO:0000313" key="1">
    <source>
        <dbReference type="EMBL" id="ALI06921.1"/>
    </source>
</evidence>
<dbReference type="Proteomes" id="UP000059425">
    <property type="component" value="Chromosome"/>
</dbReference>
<name>A0A0N9W193_PSEFL</name>
<dbReference type="EMBL" id="CP012831">
    <property type="protein sequence ID" value="ALI06921.1"/>
    <property type="molecule type" value="Genomic_DNA"/>
</dbReference>
<dbReference type="RefSeq" id="WP_060739467.1">
    <property type="nucleotide sequence ID" value="NZ_CP012831.1"/>
</dbReference>
<reference evidence="2" key="1">
    <citation type="submission" date="2015-09" db="EMBL/GenBank/DDBJ databases">
        <title>Whole genome sequence of Pseudomonas fluorescens FW300-N2C3.</title>
        <authorList>
            <person name="Ray J."/>
            <person name="Melnyk R."/>
            <person name="Deutschbauer A."/>
        </authorList>
    </citation>
    <scope>NUCLEOTIDE SEQUENCE [LARGE SCALE GENOMIC DNA]</scope>
    <source>
        <strain evidence="2">FW300-N2C3</strain>
    </source>
</reference>
<protein>
    <submittedName>
        <fullName evidence="1">Uncharacterized protein</fullName>
    </submittedName>
</protein>
<gene>
    <name evidence="1" type="ORF">AO356_08915</name>
</gene>